<sequence length="66" mass="7801">MASVAIDPTADDWVPECQQLNLFPLHPKHLLLQDRDPRSKPPIWLGFVRMEKWRKNGLHRSEKKKT</sequence>
<organism evidence="1 2">
    <name type="scientific">Cocos nucifera</name>
    <name type="common">Coconut palm</name>
    <dbReference type="NCBI Taxonomy" id="13894"/>
    <lineage>
        <taxon>Eukaryota</taxon>
        <taxon>Viridiplantae</taxon>
        <taxon>Streptophyta</taxon>
        <taxon>Embryophyta</taxon>
        <taxon>Tracheophyta</taxon>
        <taxon>Spermatophyta</taxon>
        <taxon>Magnoliopsida</taxon>
        <taxon>Liliopsida</taxon>
        <taxon>Arecaceae</taxon>
        <taxon>Arecoideae</taxon>
        <taxon>Cocoseae</taxon>
        <taxon>Attaleinae</taxon>
        <taxon>Cocos</taxon>
    </lineage>
</organism>
<gene>
    <name evidence="1" type="ORF">COCNU_10G008690</name>
</gene>
<dbReference type="Proteomes" id="UP000797356">
    <property type="component" value="Chromosome 10"/>
</dbReference>
<reference evidence="1" key="1">
    <citation type="journal article" date="2017" name="Gigascience">
        <title>The genome draft of coconut (Cocos nucifera).</title>
        <authorList>
            <person name="Xiao Y."/>
            <person name="Xu P."/>
            <person name="Fan H."/>
            <person name="Baudouin L."/>
            <person name="Xia W."/>
            <person name="Bocs S."/>
            <person name="Xu J."/>
            <person name="Li Q."/>
            <person name="Guo A."/>
            <person name="Zhou L."/>
            <person name="Li J."/>
            <person name="Wu Y."/>
            <person name="Ma Z."/>
            <person name="Armero A."/>
            <person name="Issali A.E."/>
            <person name="Liu N."/>
            <person name="Peng M."/>
            <person name="Yang Y."/>
        </authorList>
    </citation>
    <scope>NUCLEOTIDE SEQUENCE</scope>
    <source>
        <tissue evidence="1">Spear leaf of Hainan Tall coconut</tissue>
    </source>
</reference>
<reference evidence="1" key="2">
    <citation type="submission" date="2019-07" db="EMBL/GenBank/DDBJ databases">
        <authorList>
            <person name="Yang Y."/>
            <person name="Bocs S."/>
            <person name="Baudouin L."/>
        </authorList>
    </citation>
    <scope>NUCLEOTIDE SEQUENCE</scope>
    <source>
        <tissue evidence="1">Spear leaf of Hainan Tall coconut</tissue>
    </source>
</reference>
<comment type="caution">
    <text evidence="1">The sequence shown here is derived from an EMBL/GenBank/DDBJ whole genome shotgun (WGS) entry which is preliminary data.</text>
</comment>
<proteinExistence type="predicted"/>
<accession>A0A8K0N815</accession>
<name>A0A8K0N815_COCNU</name>
<keyword evidence="2" id="KW-1185">Reference proteome</keyword>
<protein>
    <submittedName>
        <fullName evidence="1">Uncharacterized protein</fullName>
    </submittedName>
</protein>
<evidence type="ECO:0000313" key="1">
    <source>
        <dbReference type="EMBL" id="KAG1362650.1"/>
    </source>
</evidence>
<dbReference type="AlphaFoldDB" id="A0A8K0N815"/>
<evidence type="ECO:0000313" key="2">
    <source>
        <dbReference type="Proteomes" id="UP000797356"/>
    </source>
</evidence>
<dbReference type="EMBL" id="CM017881">
    <property type="protein sequence ID" value="KAG1362650.1"/>
    <property type="molecule type" value="Genomic_DNA"/>
</dbReference>